<dbReference type="EC" id="3.1.1.74" evidence="3 10"/>
<keyword evidence="6 10" id="KW-0732">Signal</keyword>
<comment type="function">
    <text evidence="10">Catalyzes the hydrolysis of complex carboxylic polyesters found in the cell wall of plants. Degrades cutin, a macromolecule that forms the structure of the plant cuticle.</text>
</comment>
<protein>
    <recommendedName>
        <fullName evidence="3 10">Cutinase</fullName>
        <ecNumber evidence="3 10">3.1.1.74</ecNumber>
    </recommendedName>
</protein>
<evidence type="ECO:0000256" key="4">
    <source>
        <dbReference type="ARBA" id="ARBA00022487"/>
    </source>
</evidence>
<dbReference type="InterPro" id="IPR000675">
    <property type="entry name" value="Cutinase/axe"/>
</dbReference>
<dbReference type="PANTHER" id="PTHR48250:SF1">
    <property type="entry name" value="CUTINASE"/>
    <property type="match status" value="1"/>
</dbReference>
<keyword evidence="7 10" id="KW-0378">Hydrolase</keyword>
<dbReference type="Gene3D" id="3.40.50.1820">
    <property type="entry name" value="alpha/beta hydrolase"/>
    <property type="match status" value="1"/>
</dbReference>
<dbReference type="PROSITE" id="PS00155">
    <property type="entry name" value="CUTINASE_1"/>
    <property type="match status" value="1"/>
</dbReference>
<comment type="catalytic activity">
    <reaction evidence="9 10">
        <text>cutin + H2O = cutin monomers.</text>
        <dbReference type="EC" id="3.1.1.74"/>
    </reaction>
</comment>
<comment type="similarity">
    <text evidence="2 10">Belongs to the cutinase family.</text>
</comment>
<keyword evidence="4 10" id="KW-0719">Serine esterase</keyword>
<reference evidence="11 12" key="1">
    <citation type="submission" date="2023-01" db="EMBL/GenBank/DDBJ databases">
        <title>Analysis of 21 Apiospora genomes using comparative genomics revels a genus with tremendous synthesis potential of carbohydrate active enzymes and secondary metabolites.</title>
        <authorList>
            <person name="Sorensen T."/>
        </authorList>
    </citation>
    <scope>NUCLEOTIDE SEQUENCE [LARGE SCALE GENOMIC DNA]</scope>
    <source>
        <strain evidence="11 12">CBS 83171</strain>
    </source>
</reference>
<evidence type="ECO:0000256" key="9">
    <source>
        <dbReference type="ARBA" id="ARBA00034045"/>
    </source>
</evidence>
<dbReference type="InterPro" id="IPR011150">
    <property type="entry name" value="Cutinase_monf"/>
</dbReference>
<evidence type="ECO:0000256" key="5">
    <source>
        <dbReference type="ARBA" id="ARBA00022525"/>
    </source>
</evidence>
<feature type="signal peptide" evidence="10">
    <location>
        <begin position="1"/>
        <end position="19"/>
    </location>
</feature>
<evidence type="ECO:0000256" key="6">
    <source>
        <dbReference type="ARBA" id="ARBA00022729"/>
    </source>
</evidence>
<sequence>MKLLSLVALSLSFLSAATGAPLSEGGRLAKRQNRGVNELLSYISQLFTVDILMKDSALMIGVGEKAFALMAGYSTSEDDLEEGRCGDVVVIFARGTTEPGNVGALAGPPLFDALRQSMGVAGKTVAVQGVEYPASFTGYLQGGDKAGSRQMAALVTRAFQQCPSSKIVMSGYSQGGQVVHNAAKLLPAATMANVSSVIIFGDPLGTDSKYPVQGASPNKVLVTCHLGDNICVNGDLILLPHLTYLEDANTAAAFILARAET</sequence>
<evidence type="ECO:0000256" key="10">
    <source>
        <dbReference type="RuleBase" id="RU361263"/>
    </source>
</evidence>
<evidence type="ECO:0000313" key="12">
    <source>
        <dbReference type="Proteomes" id="UP001446871"/>
    </source>
</evidence>
<keyword evidence="12" id="KW-1185">Reference proteome</keyword>
<feature type="chain" id="PRO_5044982758" description="Cutinase" evidence="10">
    <location>
        <begin position="20"/>
        <end position="261"/>
    </location>
</feature>
<keyword evidence="8" id="KW-1015">Disulfide bond</keyword>
<evidence type="ECO:0000256" key="7">
    <source>
        <dbReference type="ARBA" id="ARBA00022801"/>
    </source>
</evidence>
<comment type="caution">
    <text evidence="11">The sequence shown here is derived from an EMBL/GenBank/DDBJ whole genome shotgun (WGS) entry which is preliminary data.</text>
</comment>
<dbReference type="SMART" id="SM01110">
    <property type="entry name" value="Cutinase"/>
    <property type="match status" value="1"/>
</dbReference>
<keyword evidence="5 10" id="KW-0964">Secreted</keyword>
<name>A0ABR1UPQ9_9PEZI</name>
<evidence type="ECO:0000256" key="3">
    <source>
        <dbReference type="ARBA" id="ARBA00013095"/>
    </source>
</evidence>
<evidence type="ECO:0000256" key="2">
    <source>
        <dbReference type="ARBA" id="ARBA00007534"/>
    </source>
</evidence>
<dbReference type="InterPro" id="IPR043580">
    <property type="entry name" value="CUTINASE_1"/>
</dbReference>
<dbReference type="EMBL" id="JAQQWM010000006">
    <property type="protein sequence ID" value="KAK8060050.1"/>
    <property type="molecule type" value="Genomic_DNA"/>
</dbReference>
<dbReference type="PRINTS" id="PR00129">
    <property type="entry name" value="CUTINASE"/>
</dbReference>
<dbReference type="InterPro" id="IPR029058">
    <property type="entry name" value="AB_hydrolase_fold"/>
</dbReference>
<evidence type="ECO:0000256" key="1">
    <source>
        <dbReference type="ARBA" id="ARBA00004613"/>
    </source>
</evidence>
<accession>A0ABR1UPQ9</accession>
<dbReference type="Pfam" id="PF01083">
    <property type="entry name" value="Cutinase"/>
    <property type="match status" value="1"/>
</dbReference>
<proteinExistence type="inferred from homology"/>
<dbReference type="SUPFAM" id="SSF53474">
    <property type="entry name" value="alpha/beta-Hydrolases"/>
    <property type="match status" value="1"/>
</dbReference>
<gene>
    <name evidence="11" type="ORF">PG996_009980</name>
</gene>
<dbReference type="PANTHER" id="PTHR48250">
    <property type="entry name" value="CUTINASE 2-RELATED"/>
    <property type="match status" value="1"/>
</dbReference>
<organism evidence="11 12">
    <name type="scientific">Apiospora saccharicola</name>
    <dbReference type="NCBI Taxonomy" id="335842"/>
    <lineage>
        <taxon>Eukaryota</taxon>
        <taxon>Fungi</taxon>
        <taxon>Dikarya</taxon>
        <taxon>Ascomycota</taxon>
        <taxon>Pezizomycotina</taxon>
        <taxon>Sordariomycetes</taxon>
        <taxon>Xylariomycetidae</taxon>
        <taxon>Amphisphaeriales</taxon>
        <taxon>Apiosporaceae</taxon>
        <taxon>Apiospora</taxon>
    </lineage>
</organism>
<comment type="subcellular location">
    <subcellularLocation>
        <location evidence="1 10">Secreted</location>
    </subcellularLocation>
</comment>
<evidence type="ECO:0000313" key="11">
    <source>
        <dbReference type="EMBL" id="KAK8060050.1"/>
    </source>
</evidence>
<evidence type="ECO:0000256" key="8">
    <source>
        <dbReference type="ARBA" id="ARBA00023157"/>
    </source>
</evidence>
<dbReference type="Proteomes" id="UP001446871">
    <property type="component" value="Unassembled WGS sequence"/>
</dbReference>